<feature type="compositionally biased region" description="Low complexity" evidence="1">
    <location>
        <begin position="88"/>
        <end position="114"/>
    </location>
</feature>
<sequence>MELREYDGRRYEYSAAQSPPTDWQPSSPSIARKPVGATRQTSPLGSPDYTSQSFSNRVAQGPYFPRQIDPNVDTAYYGSPTPLGIWEPIQPAPQVGPGQQPQQQQTQQPQMRPQNYRYDSEASLLSPYHFEGIPRQSPPDAPGPPRPRPSRGRRCFNWWLTEWKPSWSMYFLVFCGIAFAMGHHFFYKGLHGKLAKDQQGMFRYGAALAFLSKACFLNAVVLAFRQRVLMMIRRKMLSLATLDSLFAASEDLTALLNWEAWVNAKFAMGLTIFIWMSPLIVILASYTLTVMPQRVQETTKCPEIRTLNFSHEQVPNWWSPIREKGLIELSVSVWNTTTEGANVELDPNGYDYWTKASQQFRSIALKTAYAQQAVMRKDAPTQICGRGWNCSYVIEFEAPGYRCQSLASGVGEKVKKLGDAECPFGTGDLLPRGNYSYIANTSLGDYGNPQIDGGPGGRPKPNMTRPYPKNLGALRTEPILWFGFADVEDRTKVQPANRSVKGWDSAYTPTIFGCEHYETKYTVQVNHTGGTQTHKVKKREFLRKLVDTTYVPDKKDPDKRLIDRIVAVPEENYIMPQNVSLYRQKMAYHAVGSLLRELVNGTIKMPFYVAETMAIETRLIDRLNYLPVANFQEEVQEFLEEILISFFSDPQFIVVSWASDPSKWSGSADGGNKTDYDCMRFQLRNCYFYNEAQLWAVYAISMGITVVAVASGVAAMEEDSLMRSLSFSAILAATRGSSLDKLRWEKGAEIKSSKIGFGLVSGQTGERAYSFGVEGDVSQEKTTARSTSRSPAISVMDWGDRAARRMSYAVLNRRDREGS</sequence>
<keyword evidence="2" id="KW-0472">Membrane</keyword>
<feature type="transmembrane region" description="Helical" evidence="2">
    <location>
        <begin position="167"/>
        <end position="186"/>
    </location>
</feature>
<dbReference type="PANTHER" id="PTHR35041">
    <property type="entry name" value="MEDIATOR OF RNA POLYMERASE II TRANSCRIPTION SUBUNIT 1"/>
    <property type="match status" value="1"/>
</dbReference>
<name>A0A428UT67_9HYPO</name>
<evidence type="ECO:0000256" key="2">
    <source>
        <dbReference type="SAM" id="Phobius"/>
    </source>
</evidence>
<feature type="compositionally biased region" description="Pro residues" evidence="1">
    <location>
        <begin position="136"/>
        <end position="147"/>
    </location>
</feature>
<accession>A0A428UT67</accession>
<feature type="compositionally biased region" description="Polar residues" evidence="1">
    <location>
        <begin position="38"/>
        <end position="58"/>
    </location>
</feature>
<keyword evidence="4" id="KW-1185">Reference proteome</keyword>
<keyword evidence="2" id="KW-0812">Transmembrane</keyword>
<feature type="compositionally biased region" description="Polar residues" evidence="1">
    <location>
        <begin position="15"/>
        <end position="29"/>
    </location>
</feature>
<feature type="compositionally biased region" description="Basic and acidic residues" evidence="1">
    <location>
        <begin position="1"/>
        <end position="12"/>
    </location>
</feature>
<evidence type="ECO:0000313" key="4">
    <source>
        <dbReference type="Proteomes" id="UP000288429"/>
    </source>
</evidence>
<comment type="caution">
    <text evidence="3">The sequence shown here is derived from an EMBL/GenBank/DDBJ whole genome shotgun (WGS) entry which is preliminary data.</text>
</comment>
<evidence type="ECO:0000256" key="1">
    <source>
        <dbReference type="SAM" id="MobiDB-lite"/>
    </source>
</evidence>
<keyword evidence="2" id="KW-1133">Transmembrane helix</keyword>
<feature type="transmembrane region" description="Helical" evidence="2">
    <location>
        <begin position="206"/>
        <end position="224"/>
    </location>
</feature>
<evidence type="ECO:0000313" key="3">
    <source>
        <dbReference type="EMBL" id="RSM17472.1"/>
    </source>
</evidence>
<feature type="region of interest" description="Disordered" evidence="1">
    <location>
        <begin position="129"/>
        <end position="150"/>
    </location>
</feature>
<dbReference type="AlphaFoldDB" id="A0A428UT67"/>
<reference evidence="3 4" key="1">
    <citation type="submission" date="2017-06" db="EMBL/GenBank/DDBJ databases">
        <title>Cmopartive genomic analysis of Ambrosia Fusariam Clade fungi.</title>
        <authorList>
            <person name="Stajich J.E."/>
            <person name="Carrillo J."/>
            <person name="Kijimoto T."/>
            <person name="Eskalen A."/>
            <person name="O'Donnell K."/>
            <person name="Kasson M."/>
        </authorList>
    </citation>
    <scope>NUCLEOTIDE SEQUENCE [LARGE SCALE GENOMIC DNA]</scope>
    <source>
        <strain evidence="3 4">NRRL 20438</strain>
    </source>
</reference>
<gene>
    <name evidence="3" type="ORF">CDV31_003721</name>
</gene>
<protein>
    <submittedName>
        <fullName evidence="3">Uncharacterized protein</fullName>
    </submittedName>
</protein>
<feature type="transmembrane region" description="Helical" evidence="2">
    <location>
        <begin position="695"/>
        <end position="716"/>
    </location>
</feature>
<feature type="transmembrane region" description="Helical" evidence="2">
    <location>
        <begin position="266"/>
        <end position="288"/>
    </location>
</feature>
<dbReference type="EMBL" id="NIZV01000033">
    <property type="protein sequence ID" value="RSM17472.1"/>
    <property type="molecule type" value="Genomic_DNA"/>
</dbReference>
<feature type="region of interest" description="Disordered" evidence="1">
    <location>
        <begin position="1"/>
        <end position="114"/>
    </location>
</feature>
<dbReference type="PANTHER" id="PTHR35041:SF3">
    <property type="entry name" value="FORMYLMETHIONINE DEFORMYLASE-LIKE PROTEIN"/>
    <property type="match status" value="1"/>
</dbReference>
<dbReference type="Proteomes" id="UP000288429">
    <property type="component" value="Unassembled WGS sequence"/>
</dbReference>
<proteinExistence type="predicted"/>
<organism evidence="3 4">
    <name type="scientific">Fusarium ambrosium</name>
    <dbReference type="NCBI Taxonomy" id="131363"/>
    <lineage>
        <taxon>Eukaryota</taxon>
        <taxon>Fungi</taxon>
        <taxon>Dikarya</taxon>
        <taxon>Ascomycota</taxon>
        <taxon>Pezizomycotina</taxon>
        <taxon>Sordariomycetes</taxon>
        <taxon>Hypocreomycetidae</taxon>
        <taxon>Hypocreales</taxon>
        <taxon>Nectriaceae</taxon>
        <taxon>Fusarium</taxon>
        <taxon>Fusarium solani species complex</taxon>
    </lineage>
</organism>